<evidence type="ECO:0000256" key="3">
    <source>
        <dbReference type="ARBA" id="ARBA00022730"/>
    </source>
</evidence>
<feature type="region of interest" description="Disordered" evidence="6">
    <location>
        <begin position="1"/>
        <end position="21"/>
    </location>
</feature>
<evidence type="ECO:0000256" key="4">
    <source>
        <dbReference type="ARBA" id="ARBA00022884"/>
    </source>
</evidence>
<comment type="similarity">
    <text evidence="5">Belongs to the DarP family.</text>
</comment>
<evidence type="ECO:0000256" key="5">
    <source>
        <dbReference type="HAMAP-Rule" id="MF_00765"/>
    </source>
</evidence>
<dbReference type="AlphaFoldDB" id="A0AA37TV08"/>
<proteinExistence type="inferred from homology"/>
<organism evidence="7 8">
    <name type="scientific">Paraferrimonas haliotis</name>
    <dbReference type="NCBI Taxonomy" id="2013866"/>
    <lineage>
        <taxon>Bacteria</taxon>
        <taxon>Pseudomonadati</taxon>
        <taxon>Pseudomonadota</taxon>
        <taxon>Gammaproteobacteria</taxon>
        <taxon>Alteromonadales</taxon>
        <taxon>Ferrimonadaceae</taxon>
        <taxon>Paraferrimonas</taxon>
    </lineage>
</organism>
<dbReference type="CDD" id="cd16331">
    <property type="entry name" value="YjgA-like"/>
    <property type="match status" value="1"/>
</dbReference>
<keyword evidence="8" id="KW-1185">Reference proteome</keyword>
<comment type="subcellular location">
    <subcellularLocation>
        <location evidence="5">Cytoplasm</location>
    </subcellularLocation>
    <text evidence="5">Associates with late stage pre-50S ribosomal subunits.</text>
</comment>
<evidence type="ECO:0000313" key="8">
    <source>
        <dbReference type="Proteomes" id="UP001157439"/>
    </source>
</evidence>
<dbReference type="InterPro" id="IPR006839">
    <property type="entry name" value="DarP"/>
</dbReference>
<dbReference type="GO" id="GO:0043022">
    <property type="term" value="F:ribosome binding"/>
    <property type="evidence" value="ECO:0007669"/>
    <property type="project" value="UniProtKB-UniRule"/>
</dbReference>
<evidence type="ECO:0000256" key="6">
    <source>
        <dbReference type="SAM" id="MobiDB-lite"/>
    </source>
</evidence>
<accession>A0AA37TV08</accession>
<evidence type="ECO:0000256" key="1">
    <source>
        <dbReference type="ARBA" id="ARBA00022490"/>
    </source>
</evidence>
<protein>
    <recommendedName>
        <fullName evidence="5">Dual-action ribosomal maturation protein DarP</fullName>
    </recommendedName>
    <alternativeName>
        <fullName evidence="5">Large ribosomal subunit assembly factor DarP</fullName>
    </alternativeName>
</protein>
<keyword evidence="3 5" id="KW-0699">rRNA-binding</keyword>
<comment type="caution">
    <text evidence="7">The sequence shown here is derived from an EMBL/GenBank/DDBJ whole genome shotgun (WGS) entry which is preliminary data.</text>
</comment>
<dbReference type="HAMAP" id="MF_00765">
    <property type="entry name" value="DarP"/>
    <property type="match status" value="1"/>
</dbReference>
<reference evidence="7 8" key="1">
    <citation type="journal article" date="2014" name="Int. J. Syst. Evol. Microbiol.">
        <title>Complete genome sequence of Corynebacterium casei LMG S-19264T (=DSM 44701T), isolated from a smear-ripened cheese.</title>
        <authorList>
            <consortium name="US DOE Joint Genome Institute (JGI-PGF)"/>
            <person name="Walter F."/>
            <person name="Albersmeier A."/>
            <person name="Kalinowski J."/>
            <person name="Ruckert C."/>
        </authorList>
    </citation>
    <scope>NUCLEOTIDE SEQUENCE [LARGE SCALE GENOMIC DNA]</scope>
    <source>
        <strain evidence="7 8">NBRC 112785</strain>
    </source>
</reference>
<dbReference type="SUPFAM" id="SSF158710">
    <property type="entry name" value="PSPTO4464-like"/>
    <property type="match status" value="1"/>
</dbReference>
<name>A0AA37TV08_9GAMM</name>
<sequence>MKPFSDKPEQEQEPEFVSKSQLKRESEALQKIGLKLVNLAPAKLAKVPLEPILAEAIELAHRLEKKHEAKRRHMQYIGKIMRNIEIEPIKQALYEIENEHAINNAKFHAIEQQRDTLIAEGNSAVEQLLSEHPELDRQRLRNWVRQANKEASTNKPPKASRELFKYLREQLLQE</sequence>
<dbReference type="GO" id="GO:0019843">
    <property type="term" value="F:rRNA binding"/>
    <property type="evidence" value="ECO:0007669"/>
    <property type="project" value="UniProtKB-UniRule"/>
</dbReference>
<dbReference type="Proteomes" id="UP001157439">
    <property type="component" value="Unassembled WGS sequence"/>
</dbReference>
<dbReference type="EMBL" id="BSPO01000002">
    <property type="protein sequence ID" value="GLS83409.1"/>
    <property type="molecule type" value="Genomic_DNA"/>
</dbReference>
<keyword evidence="2 5" id="KW-0690">Ribosome biogenesis</keyword>
<dbReference type="GO" id="GO:1902626">
    <property type="term" value="P:assembly of large subunit precursor of preribosome"/>
    <property type="evidence" value="ECO:0007669"/>
    <property type="project" value="UniProtKB-UniRule"/>
</dbReference>
<dbReference type="Pfam" id="PF04751">
    <property type="entry name" value="DarP"/>
    <property type="match status" value="1"/>
</dbReference>
<evidence type="ECO:0000313" key="7">
    <source>
        <dbReference type="EMBL" id="GLS83409.1"/>
    </source>
</evidence>
<gene>
    <name evidence="5" type="primary">darP</name>
    <name evidence="7" type="ORF">GCM10007894_13860</name>
</gene>
<feature type="compositionally biased region" description="Basic and acidic residues" evidence="6">
    <location>
        <begin position="1"/>
        <end position="10"/>
    </location>
</feature>
<keyword evidence="4 5" id="KW-0694">RNA-binding</keyword>
<dbReference type="GO" id="GO:0005829">
    <property type="term" value="C:cytosol"/>
    <property type="evidence" value="ECO:0007669"/>
    <property type="project" value="TreeGrafter"/>
</dbReference>
<comment type="function">
    <text evidence="5">Member of a network of 50S ribosomal subunit biogenesis factors which assembles along the 30S-50S interface, preventing incorrect 23S rRNA structures from forming. Promotes peptidyl transferase center (PTC) maturation.</text>
</comment>
<dbReference type="NCBIfam" id="NF003593">
    <property type="entry name" value="PRK05255.1-1"/>
    <property type="match status" value="1"/>
</dbReference>
<dbReference type="PANTHER" id="PTHR38101:SF1">
    <property type="entry name" value="UPF0307 PROTEIN YJGA"/>
    <property type="match status" value="1"/>
</dbReference>
<dbReference type="RefSeq" id="WP_095497038.1">
    <property type="nucleotide sequence ID" value="NZ_BSPO01000002.1"/>
</dbReference>
<dbReference type="PIRSF" id="PIRSF016183">
    <property type="entry name" value="UCP016183"/>
    <property type="match status" value="1"/>
</dbReference>
<dbReference type="InterPro" id="IPR023153">
    <property type="entry name" value="DarP_sf"/>
</dbReference>
<dbReference type="PANTHER" id="PTHR38101">
    <property type="entry name" value="UPF0307 PROTEIN YJGA"/>
    <property type="match status" value="1"/>
</dbReference>
<dbReference type="Gene3D" id="1.10.60.30">
    <property type="entry name" value="PSPTO4464-like domains"/>
    <property type="match status" value="2"/>
</dbReference>
<evidence type="ECO:0000256" key="2">
    <source>
        <dbReference type="ARBA" id="ARBA00022517"/>
    </source>
</evidence>
<keyword evidence="1 5" id="KW-0963">Cytoplasm</keyword>